<protein>
    <recommendedName>
        <fullName evidence="2">FAD-binding FR-type domain-containing protein</fullName>
    </recommendedName>
</protein>
<reference evidence="3" key="1">
    <citation type="journal article" date="2023" name="Mol. Phylogenet. Evol.">
        <title>Genome-scale phylogeny and comparative genomics of the fungal order Sordariales.</title>
        <authorList>
            <person name="Hensen N."/>
            <person name="Bonometti L."/>
            <person name="Westerberg I."/>
            <person name="Brannstrom I.O."/>
            <person name="Guillou S."/>
            <person name="Cros-Aarteil S."/>
            <person name="Calhoun S."/>
            <person name="Haridas S."/>
            <person name="Kuo A."/>
            <person name="Mondo S."/>
            <person name="Pangilinan J."/>
            <person name="Riley R."/>
            <person name="LaButti K."/>
            <person name="Andreopoulos B."/>
            <person name="Lipzen A."/>
            <person name="Chen C."/>
            <person name="Yan M."/>
            <person name="Daum C."/>
            <person name="Ng V."/>
            <person name="Clum A."/>
            <person name="Steindorff A."/>
            <person name="Ohm R.A."/>
            <person name="Martin F."/>
            <person name="Silar P."/>
            <person name="Natvig D.O."/>
            <person name="Lalanne C."/>
            <person name="Gautier V."/>
            <person name="Ament-Velasquez S.L."/>
            <person name="Kruys A."/>
            <person name="Hutchinson M.I."/>
            <person name="Powell A.J."/>
            <person name="Barry K."/>
            <person name="Miller A.N."/>
            <person name="Grigoriev I.V."/>
            <person name="Debuchy R."/>
            <person name="Gladieux P."/>
            <person name="Hiltunen Thoren M."/>
            <person name="Johannesson H."/>
        </authorList>
    </citation>
    <scope>NUCLEOTIDE SEQUENCE</scope>
    <source>
        <strain evidence="3">CBS 731.68</strain>
    </source>
</reference>
<gene>
    <name evidence="3" type="ORF">N657DRAFT_639027</name>
</gene>
<dbReference type="GeneID" id="87828466"/>
<dbReference type="AlphaFoldDB" id="A0AAN6U8R2"/>
<comment type="caution">
    <text evidence="3">The sequence shown here is derived from an EMBL/GenBank/DDBJ whole genome shotgun (WGS) entry which is preliminary data.</text>
</comment>
<dbReference type="Proteomes" id="UP001302602">
    <property type="component" value="Unassembled WGS sequence"/>
</dbReference>
<feature type="chain" id="PRO_5042862900" description="FAD-binding FR-type domain-containing protein" evidence="1">
    <location>
        <begin position="19"/>
        <end position="709"/>
    </location>
</feature>
<keyword evidence="1" id="KW-0732">Signal</keyword>
<dbReference type="PANTHER" id="PTHR42815:SF2">
    <property type="entry name" value="FAD-BINDING, PUTATIVE (AFU_ORTHOLOGUE AFUA_6G07600)-RELATED"/>
    <property type="match status" value="1"/>
</dbReference>
<proteinExistence type="predicted"/>
<dbReference type="InterPro" id="IPR012349">
    <property type="entry name" value="Split_barrel_FMN-bd"/>
</dbReference>
<dbReference type="Gene3D" id="2.30.110.10">
    <property type="entry name" value="Electron Transport, Fmn-binding Protein, Chain A"/>
    <property type="match status" value="1"/>
</dbReference>
<dbReference type="SUPFAM" id="SSF52343">
    <property type="entry name" value="Ferredoxin reductase-like, C-terminal NADP-linked domain"/>
    <property type="match status" value="1"/>
</dbReference>
<feature type="domain" description="FAD-binding FR-type" evidence="2">
    <location>
        <begin position="400"/>
        <end position="552"/>
    </location>
</feature>
<dbReference type="GO" id="GO:0016491">
    <property type="term" value="F:oxidoreductase activity"/>
    <property type="evidence" value="ECO:0007669"/>
    <property type="project" value="InterPro"/>
</dbReference>
<feature type="signal peptide" evidence="1">
    <location>
        <begin position="1"/>
        <end position="18"/>
    </location>
</feature>
<evidence type="ECO:0000259" key="2">
    <source>
        <dbReference type="PROSITE" id="PS51384"/>
    </source>
</evidence>
<dbReference type="InterPro" id="IPR017927">
    <property type="entry name" value="FAD-bd_FR_type"/>
</dbReference>
<keyword evidence="4" id="KW-1185">Reference proteome</keyword>
<dbReference type="PANTHER" id="PTHR42815">
    <property type="entry name" value="FAD-BINDING, PUTATIVE (AFU_ORTHOLOGUE AFUA_6G07600)-RELATED"/>
    <property type="match status" value="1"/>
</dbReference>
<dbReference type="PROSITE" id="PS51384">
    <property type="entry name" value="FAD_FR"/>
    <property type="match status" value="1"/>
</dbReference>
<evidence type="ECO:0000313" key="3">
    <source>
        <dbReference type="EMBL" id="KAK4128548.1"/>
    </source>
</evidence>
<dbReference type="EMBL" id="MU853223">
    <property type="protein sequence ID" value="KAK4128548.1"/>
    <property type="molecule type" value="Genomic_DNA"/>
</dbReference>
<dbReference type="Gene3D" id="3.40.50.80">
    <property type="entry name" value="Nucleotide-binding domain of ferredoxin-NADP reductase (FNR) module"/>
    <property type="match status" value="1"/>
</dbReference>
<name>A0AAN6U8R2_9PEZI</name>
<reference evidence="3" key="2">
    <citation type="submission" date="2023-05" db="EMBL/GenBank/DDBJ databases">
        <authorList>
            <consortium name="Lawrence Berkeley National Laboratory"/>
            <person name="Steindorff A."/>
            <person name="Hensen N."/>
            <person name="Bonometti L."/>
            <person name="Westerberg I."/>
            <person name="Brannstrom I.O."/>
            <person name="Guillou S."/>
            <person name="Cros-Aarteil S."/>
            <person name="Calhoun S."/>
            <person name="Haridas S."/>
            <person name="Kuo A."/>
            <person name="Mondo S."/>
            <person name="Pangilinan J."/>
            <person name="Riley R."/>
            <person name="Labutti K."/>
            <person name="Andreopoulos B."/>
            <person name="Lipzen A."/>
            <person name="Chen C."/>
            <person name="Yanf M."/>
            <person name="Daum C."/>
            <person name="Ng V."/>
            <person name="Clum A."/>
            <person name="Ohm R."/>
            <person name="Martin F."/>
            <person name="Silar P."/>
            <person name="Natvig D."/>
            <person name="Lalanne C."/>
            <person name="Gautier V."/>
            <person name="Ament-Velasquez S.L."/>
            <person name="Kruys A."/>
            <person name="Hutchinson M.I."/>
            <person name="Powell A.J."/>
            <person name="Barry K."/>
            <person name="Miller A.N."/>
            <person name="Grigoriev I.V."/>
            <person name="Debuchy R."/>
            <person name="Gladieux P."/>
            <person name="Thoren M.H."/>
            <person name="Johannesson H."/>
        </authorList>
    </citation>
    <scope>NUCLEOTIDE SEQUENCE</scope>
    <source>
        <strain evidence="3">CBS 731.68</strain>
    </source>
</reference>
<sequence length="709" mass="76117">MAFLLLLLHSLIVHSGASFYRPQPQLQDVALLSESNFLGYHPLPEMPTLLGHSNGWHPGERAVHSLLKVPTSSRRNPTAVGLPASYAHRVTVSPLLAVGTLDDQGQPWTSLWGGERGFTQPVAQGLLGMQSIVDKAHDPVIRALMGTAADEEVFQPDDDRIMSGLSIDLESRDRVKLAGKMLVGTVAGQAHNDTIGEAQIAMIVQESMGNCPKYINKKAIRAHIPSPQLVSSSLPLPPEALALIEQADMFFLSSTNGETMDTNHRGGQAGFVRVLSNSPAGSSDGGVALIYPEYSGNRLYQTLGNLHTNPLVGIVIPDFTTSDVLYLTGSTELLVGPAASSVMPHTNLAVKITVTSAVLVKDSLPFRGTAGEPSPYNPRVRRLATEHPPTISHQPQEATSPLATATILRREHLTPTIARFTFLLQQYRGNQPSGSDISRKQPPLLTWLPGQHITVSLASELDLGYSHMRDNDPQSLNDDFVRTFTISNPPPPPPAADGQGADKKAVEVQLTLRKHGPVTGLLFSTRQFGDKGTGLEVPVLGVGGGVGGFRILDDDGAGGGEGDSKKGAQKGKKAVFVAGGIGITPLLAQAPGMLAAGREMEVLWSLRAEDLGLAIDSFERVEGLGRVTSVFVTGMGEIKDGDDHRKEMVETVRKLGAKVEIRRMQRGDVLGARNAARGTKYFACASPEMLRTVLDWLEEEEVVSESFEY</sequence>
<accession>A0AAN6U8R2</accession>
<evidence type="ECO:0000256" key="1">
    <source>
        <dbReference type="SAM" id="SignalP"/>
    </source>
</evidence>
<organism evidence="3 4">
    <name type="scientific">Parathielavia appendiculata</name>
    <dbReference type="NCBI Taxonomy" id="2587402"/>
    <lineage>
        <taxon>Eukaryota</taxon>
        <taxon>Fungi</taxon>
        <taxon>Dikarya</taxon>
        <taxon>Ascomycota</taxon>
        <taxon>Pezizomycotina</taxon>
        <taxon>Sordariomycetes</taxon>
        <taxon>Sordariomycetidae</taxon>
        <taxon>Sordariales</taxon>
        <taxon>Chaetomiaceae</taxon>
        <taxon>Parathielavia</taxon>
    </lineage>
</organism>
<dbReference type="InterPro" id="IPR039261">
    <property type="entry name" value="FNR_nucleotide-bd"/>
</dbReference>
<evidence type="ECO:0000313" key="4">
    <source>
        <dbReference type="Proteomes" id="UP001302602"/>
    </source>
</evidence>
<dbReference type="RefSeq" id="XP_062652319.1">
    <property type="nucleotide sequence ID" value="XM_062791697.1"/>
</dbReference>